<dbReference type="EMBL" id="RKHO01000001">
    <property type="protein sequence ID" value="ROR92943.1"/>
    <property type="molecule type" value="Genomic_DNA"/>
</dbReference>
<name>A0A3N2CZM8_9ACTN</name>
<dbReference type="Proteomes" id="UP000281738">
    <property type="component" value="Unassembled WGS sequence"/>
</dbReference>
<dbReference type="AlphaFoldDB" id="A0A3N2CZM8"/>
<dbReference type="InterPro" id="IPR000182">
    <property type="entry name" value="GNAT_dom"/>
</dbReference>
<accession>A0A3N2CZM8</accession>
<dbReference type="InterPro" id="IPR016181">
    <property type="entry name" value="Acyl_CoA_acyltransferase"/>
</dbReference>
<sequence>MTDTSEQPIWTVVRAADLDVPTLYDVLVLRAEVFVVEQECAYLDPDGLDLLEGTRHLLGHLGEGGERDLVAYARVLAPDAAYDAPRIGRVIVAGRGRGRQLGRALMERALEVCATDHPGLPVELGGQAHLEAFYASLGFEPGEHYVEDGIPHVWMRRPPGRGRP</sequence>
<dbReference type="GO" id="GO:0016747">
    <property type="term" value="F:acyltransferase activity, transferring groups other than amino-acyl groups"/>
    <property type="evidence" value="ECO:0007669"/>
    <property type="project" value="InterPro"/>
</dbReference>
<organism evidence="2 3">
    <name type="scientific">Nocardioides aurantiacus</name>
    <dbReference type="NCBI Taxonomy" id="86796"/>
    <lineage>
        <taxon>Bacteria</taxon>
        <taxon>Bacillati</taxon>
        <taxon>Actinomycetota</taxon>
        <taxon>Actinomycetes</taxon>
        <taxon>Propionibacteriales</taxon>
        <taxon>Nocardioidaceae</taxon>
        <taxon>Nocardioides</taxon>
    </lineage>
</organism>
<dbReference type="OrthoDB" id="9796171at2"/>
<dbReference type="RefSeq" id="WP_123392650.1">
    <property type="nucleotide sequence ID" value="NZ_RKHO01000001.1"/>
</dbReference>
<dbReference type="SUPFAM" id="SSF55729">
    <property type="entry name" value="Acyl-CoA N-acyltransferases (Nat)"/>
    <property type="match status" value="1"/>
</dbReference>
<dbReference type="Gene3D" id="3.40.630.30">
    <property type="match status" value="1"/>
</dbReference>
<dbReference type="Pfam" id="PF13673">
    <property type="entry name" value="Acetyltransf_10"/>
    <property type="match status" value="1"/>
</dbReference>
<dbReference type="PROSITE" id="PS51186">
    <property type="entry name" value="GNAT"/>
    <property type="match status" value="1"/>
</dbReference>
<gene>
    <name evidence="2" type="ORF">EDD33_3847</name>
</gene>
<comment type="caution">
    <text evidence="2">The sequence shown here is derived from an EMBL/GenBank/DDBJ whole genome shotgun (WGS) entry which is preliminary data.</text>
</comment>
<keyword evidence="3" id="KW-1185">Reference proteome</keyword>
<evidence type="ECO:0000259" key="1">
    <source>
        <dbReference type="PROSITE" id="PS51186"/>
    </source>
</evidence>
<proteinExistence type="predicted"/>
<feature type="domain" description="N-acetyltransferase" evidence="1">
    <location>
        <begin position="13"/>
        <end position="160"/>
    </location>
</feature>
<reference evidence="2 3" key="1">
    <citation type="submission" date="2018-11" db="EMBL/GenBank/DDBJ databases">
        <title>Sequencing the genomes of 1000 actinobacteria strains.</title>
        <authorList>
            <person name="Klenk H.-P."/>
        </authorList>
    </citation>
    <scope>NUCLEOTIDE SEQUENCE [LARGE SCALE GENOMIC DNA]</scope>
    <source>
        <strain evidence="2 3">DSM 12652</strain>
    </source>
</reference>
<protein>
    <submittedName>
        <fullName evidence="2">ElaA protein</fullName>
    </submittedName>
</protein>
<evidence type="ECO:0000313" key="3">
    <source>
        <dbReference type="Proteomes" id="UP000281738"/>
    </source>
</evidence>
<evidence type="ECO:0000313" key="2">
    <source>
        <dbReference type="EMBL" id="ROR92943.1"/>
    </source>
</evidence>